<dbReference type="InterPro" id="IPR010432">
    <property type="entry name" value="RDD"/>
</dbReference>
<sequence length="220" mass="23387">MRRAPGSSRTRWSWPGTSASRRPPSWASCWPVCPAGLPPATDGGSAGRSAGRRAASRTDGTSAGRRNGGCAAVPGWQAGPGAGPAERSAVSVSYAHWTERVLSFLIDMLACFAPNIVAGAADPDNDALQVGLLPVSIALLAYNRWYQAGRTGQSWGRQLLGSELTDAADGRSTGMLRAFLRDLAHLLDAIPCFLGFLWPLWDHRRQTFADKLADTVVLGD</sequence>
<protein>
    <submittedName>
        <fullName evidence="8">RDD family protein</fullName>
    </submittedName>
</protein>
<dbReference type="OrthoDB" id="9793824at2"/>
<evidence type="ECO:0000256" key="3">
    <source>
        <dbReference type="ARBA" id="ARBA00022692"/>
    </source>
</evidence>
<feature type="region of interest" description="Disordered" evidence="6">
    <location>
        <begin position="40"/>
        <end position="84"/>
    </location>
</feature>
<feature type="compositionally biased region" description="Polar residues" evidence="6">
    <location>
        <begin position="7"/>
        <end position="20"/>
    </location>
</feature>
<evidence type="ECO:0000313" key="9">
    <source>
        <dbReference type="Proteomes" id="UP000319103"/>
    </source>
</evidence>
<keyword evidence="5" id="KW-0472">Membrane</keyword>
<accession>A0A540WCI4</accession>
<evidence type="ECO:0000259" key="7">
    <source>
        <dbReference type="Pfam" id="PF06271"/>
    </source>
</evidence>
<evidence type="ECO:0000256" key="2">
    <source>
        <dbReference type="ARBA" id="ARBA00022475"/>
    </source>
</evidence>
<dbReference type="AlphaFoldDB" id="A0A540WCI4"/>
<feature type="region of interest" description="Disordered" evidence="6">
    <location>
        <begin position="1"/>
        <end position="27"/>
    </location>
</feature>
<name>A0A540WCI4_9ACTN</name>
<dbReference type="PANTHER" id="PTHR36115:SF6">
    <property type="entry name" value="PROLINE-RICH ANTIGEN HOMOLOG"/>
    <property type="match status" value="1"/>
</dbReference>
<evidence type="ECO:0000256" key="1">
    <source>
        <dbReference type="ARBA" id="ARBA00004651"/>
    </source>
</evidence>
<dbReference type="InterPro" id="IPR051791">
    <property type="entry name" value="Pra-immunoreactive"/>
</dbReference>
<dbReference type="Proteomes" id="UP000319103">
    <property type="component" value="Unassembled WGS sequence"/>
</dbReference>
<organism evidence="8 9">
    <name type="scientific">Kitasatospora acidiphila</name>
    <dbReference type="NCBI Taxonomy" id="2567942"/>
    <lineage>
        <taxon>Bacteria</taxon>
        <taxon>Bacillati</taxon>
        <taxon>Actinomycetota</taxon>
        <taxon>Actinomycetes</taxon>
        <taxon>Kitasatosporales</taxon>
        <taxon>Streptomycetaceae</taxon>
        <taxon>Kitasatospora</taxon>
    </lineage>
</organism>
<feature type="compositionally biased region" description="Low complexity" evidence="6">
    <location>
        <begin position="40"/>
        <end position="49"/>
    </location>
</feature>
<dbReference type="PANTHER" id="PTHR36115">
    <property type="entry name" value="PROLINE-RICH ANTIGEN HOMOLOG-RELATED"/>
    <property type="match status" value="1"/>
</dbReference>
<feature type="domain" description="RDD" evidence="7">
    <location>
        <begin position="94"/>
        <end position="213"/>
    </location>
</feature>
<evidence type="ECO:0000256" key="6">
    <source>
        <dbReference type="SAM" id="MobiDB-lite"/>
    </source>
</evidence>
<keyword evidence="4" id="KW-1133">Transmembrane helix</keyword>
<evidence type="ECO:0000256" key="4">
    <source>
        <dbReference type="ARBA" id="ARBA00022989"/>
    </source>
</evidence>
<evidence type="ECO:0000256" key="5">
    <source>
        <dbReference type="ARBA" id="ARBA00023136"/>
    </source>
</evidence>
<comment type="subcellular location">
    <subcellularLocation>
        <location evidence="1">Cell membrane</location>
        <topology evidence="1">Multi-pass membrane protein</topology>
    </subcellularLocation>
</comment>
<keyword evidence="2" id="KW-1003">Cell membrane</keyword>
<dbReference type="Pfam" id="PF06271">
    <property type="entry name" value="RDD"/>
    <property type="match status" value="1"/>
</dbReference>
<reference evidence="8 9" key="1">
    <citation type="submission" date="2019-06" db="EMBL/GenBank/DDBJ databases">
        <title>Description of Kitasatospora acidophila sp. nov. isolated from pine grove soil, and reclassification of Streptomyces novaecaesareae to Kitasatospora novaeceasareae comb. nov.</title>
        <authorList>
            <person name="Kim M.J."/>
        </authorList>
    </citation>
    <scope>NUCLEOTIDE SEQUENCE [LARGE SCALE GENOMIC DNA]</scope>
    <source>
        <strain evidence="8 9">MMS16-CNU292</strain>
    </source>
</reference>
<feature type="compositionally biased region" description="Low complexity" evidence="6">
    <location>
        <begin position="71"/>
        <end position="84"/>
    </location>
</feature>
<keyword evidence="9" id="KW-1185">Reference proteome</keyword>
<comment type="caution">
    <text evidence="8">The sequence shown here is derived from an EMBL/GenBank/DDBJ whole genome shotgun (WGS) entry which is preliminary data.</text>
</comment>
<evidence type="ECO:0000313" key="8">
    <source>
        <dbReference type="EMBL" id="TQF06723.1"/>
    </source>
</evidence>
<dbReference type="GO" id="GO:0005886">
    <property type="term" value="C:plasma membrane"/>
    <property type="evidence" value="ECO:0007669"/>
    <property type="project" value="UniProtKB-SubCell"/>
</dbReference>
<keyword evidence="3" id="KW-0812">Transmembrane</keyword>
<dbReference type="EMBL" id="VIGB01000003">
    <property type="protein sequence ID" value="TQF06723.1"/>
    <property type="molecule type" value="Genomic_DNA"/>
</dbReference>
<proteinExistence type="predicted"/>
<gene>
    <name evidence="8" type="ORF">E6W39_36725</name>
</gene>